<keyword evidence="1" id="KW-0732">Signal</keyword>
<name>A0A6B0U2X7_IXORI</name>
<dbReference type="AlphaFoldDB" id="A0A6B0U2X7"/>
<dbReference type="EMBL" id="GIFC01000772">
    <property type="protein sequence ID" value="MXU82855.1"/>
    <property type="molecule type" value="Transcribed_RNA"/>
</dbReference>
<accession>A0A6B0U2X7</accession>
<feature type="signal peptide" evidence="1">
    <location>
        <begin position="1"/>
        <end position="26"/>
    </location>
</feature>
<organism evidence="2">
    <name type="scientific">Ixodes ricinus</name>
    <name type="common">Common tick</name>
    <name type="synonym">Acarus ricinus</name>
    <dbReference type="NCBI Taxonomy" id="34613"/>
    <lineage>
        <taxon>Eukaryota</taxon>
        <taxon>Metazoa</taxon>
        <taxon>Ecdysozoa</taxon>
        <taxon>Arthropoda</taxon>
        <taxon>Chelicerata</taxon>
        <taxon>Arachnida</taxon>
        <taxon>Acari</taxon>
        <taxon>Parasitiformes</taxon>
        <taxon>Ixodida</taxon>
        <taxon>Ixodoidea</taxon>
        <taxon>Ixodidae</taxon>
        <taxon>Ixodinae</taxon>
        <taxon>Ixodes</taxon>
    </lineage>
</organism>
<reference evidence="2" key="1">
    <citation type="submission" date="2019-12" db="EMBL/GenBank/DDBJ databases">
        <title>An insight into the sialome of adult female Ixodes ricinus ticks feeding for 6 days.</title>
        <authorList>
            <person name="Perner J."/>
            <person name="Ribeiro J.M.C."/>
        </authorList>
    </citation>
    <scope>NUCLEOTIDE SEQUENCE</scope>
    <source>
        <strain evidence="2">Semi-engorged</strain>
        <tissue evidence="2">Salivary glands</tissue>
    </source>
</reference>
<sequence>MTKDGLHHRLIEALKTLVVLGAAALALPGDADVDLGAHQRHGGRHQADVCQALLHHHCSHVRMLGRVAGQV</sequence>
<proteinExistence type="predicted"/>
<feature type="chain" id="PRO_5025423709" evidence="1">
    <location>
        <begin position="27"/>
        <end position="71"/>
    </location>
</feature>
<protein>
    <submittedName>
        <fullName evidence="2">Putative secreted protein</fullName>
    </submittedName>
</protein>
<evidence type="ECO:0000256" key="1">
    <source>
        <dbReference type="SAM" id="SignalP"/>
    </source>
</evidence>
<evidence type="ECO:0000313" key="2">
    <source>
        <dbReference type="EMBL" id="MXU82855.1"/>
    </source>
</evidence>